<name>A0A951QFY2_9CYAN</name>
<dbReference type="Proteomes" id="UP000757435">
    <property type="component" value="Unassembled WGS sequence"/>
</dbReference>
<gene>
    <name evidence="4" type="ORF">KME15_24360</name>
</gene>
<organism evidence="4 5">
    <name type="scientific">Drouetiella hepatica Uher 2000/2452</name>
    <dbReference type="NCBI Taxonomy" id="904376"/>
    <lineage>
        <taxon>Bacteria</taxon>
        <taxon>Bacillati</taxon>
        <taxon>Cyanobacteriota</taxon>
        <taxon>Cyanophyceae</taxon>
        <taxon>Oculatellales</taxon>
        <taxon>Oculatellaceae</taxon>
        <taxon>Drouetiella</taxon>
    </lineage>
</organism>
<proteinExistence type="inferred from homology"/>
<comment type="caution">
    <text evidence="4">The sequence shown here is derived from an EMBL/GenBank/DDBJ whole genome shotgun (WGS) entry which is preliminary data.</text>
</comment>
<dbReference type="PANTHER" id="PTHR30061:SF50">
    <property type="entry name" value="MALTOSE_MALTODEXTRIN-BINDING PERIPLASMIC PROTEIN"/>
    <property type="match status" value="1"/>
</dbReference>
<sequence length="430" mass="47698">MVYRDLQFFVLMIVSFLCVMSCQVRMPQIDWTISPLGQSDRPITLKLGGWGSSPSEQRLFQTVLTTFEATHPHIRVKFETVADQYMDVLKTRLIGDAAPDVFFLDSFEAPSLMANQVLEPLNAYLTPDFDLADFETTLLAAFQQDSILYGLPKDCSSLALFYNKQAFAEAGIAQPPATWDELLADAQRLTRDRDQNGKIDQYGLGILPDLARLVYLMRAFGGAAIDPQGKATFASEAALKGLNLIVQPYQDRIAARPPDVGTSSGTEMFGQGKAAMVIEGNWAIPFLQETFPALPFATAEVPRIQDQSGTMVYTVGYVMNRRSQHKPEAWELIRYLTGKTGMALWAKGGSALPSRHSVAQQLHYDRDPLRSALVAGIQYATPWQLGQYPTAIMNSFNNQFISAILGEQPLRQALQRAEDSANQQIQAAEQ</sequence>
<evidence type="ECO:0000256" key="3">
    <source>
        <dbReference type="ARBA" id="ARBA00022729"/>
    </source>
</evidence>
<evidence type="ECO:0000256" key="2">
    <source>
        <dbReference type="ARBA" id="ARBA00022448"/>
    </source>
</evidence>
<evidence type="ECO:0000256" key="1">
    <source>
        <dbReference type="ARBA" id="ARBA00008520"/>
    </source>
</evidence>
<dbReference type="EMBL" id="JAHHHD010000046">
    <property type="protein sequence ID" value="MBW4661813.1"/>
    <property type="molecule type" value="Genomic_DNA"/>
</dbReference>
<dbReference type="GO" id="GO:0015768">
    <property type="term" value="P:maltose transport"/>
    <property type="evidence" value="ECO:0007669"/>
    <property type="project" value="TreeGrafter"/>
</dbReference>
<evidence type="ECO:0000313" key="4">
    <source>
        <dbReference type="EMBL" id="MBW4661813.1"/>
    </source>
</evidence>
<dbReference type="SUPFAM" id="SSF53850">
    <property type="entry name" value="Periplasmic binding protein-like II"/>
    <property type="match status" value="1"/>
</dbReference>
<dbReference type="CDD" id="cd14748">
    <property type="entry name" value="PBP2_UgpB"/>
    <property type="match status" value="1"/>
</dbReference>
<reference evidence="4" key="2">
    <citation type="journal article" date="2022" name="Microbiol. Resour. Announc.">
        <title>Metagenome Sequencing to Explore Phylogenomics of Terrestrial Cyanobacteria.</title>
        <authorList>
            <person name="Ward R.D."/>
            <person name="Stajich J.E."/>
            <person name="Johansen J.R."/>
            <person name="Huntemann M."/>
            <person name="Clum A."/>
            <person name="Foster B."/>
            <person name="Foster B."/>
            <person name="Roux S."/>
            <person name="Palaniappan K."/>
            <person name="Varghese N."/>
            <person name="Mukherjee S."/>
            <person name="Reddy T.B.K."/>
            <person name="Daum C."/>
            <person name="Copeland A."/>
            <person name="Chen I.A."/>
            <person name="Ivanova N.N."/>
            <person name="Kyrpides N.C."/>
            <person name="Shapiro N."/>
            <person name="Eloe-Fadrosh E.A."/>
            <person name="Pietrasiak N."/>
        </authorList>
    </citation>
    <scope>NUCLEOTIDE SEQUENCE</scope>
    <source>
        <strain evidence="4">UHER 2000/2452</strain>
    </source>
</reference>
<accession>A0A951QFY2</accession>
<dbReference type="Gene3D" id="3.40.190.10">
    <property type="entry name" value="Periplasmic binding protein-like II"/>
    <property type="match status" value="1"/>
</dbReference>
<dbReference type="InterPro" id="IPR006059">
    <property type="entry name" value="SBP"/>
</dbReference>
<reference evidence="4" key="1">
    <citation type="submission" date="2021-05" db="EMBL/GenBank/DDBJ databases">
        <authorList>
            <person name="Pietrasiak N."/>
            <person name="Ward R."/>
            <person name="Stajich J.E."/>
            <person name="Kurbessoian T."/>
        </authorList>
    </citation>
    <scope>NUCLEOTIDE SEQUENCE</scope>
    <source>
        <strain evidence="4">UHER 2000/2452</strain>
    </source>
</reference>
<dbReference type="AlphaFoldDB" id="A0A951QFY2"/>
<comment type="similarity">
    <text evidence="1">Belongs to the bacterial solute-binding protein 1 family.</text>
</comment>
<protein>
    <submittedName>
        <fullName evidence="4">ABC transporter substrate-binding protein</fullName>
    </submittedName>
</protein>
<dbReference type="Pfam" id="PF01547">
    <property type="entry name" value="SBP_bac_1"/>
    <property type="match status" value="1"/>
</dbReference>
<keyword evidence="3" id="KW-0732">Signal</keyword>
<dbReference type="PANTHER" id="PTHR30061">
    <property type="entry name" value="MALTOSE-BINDING PERIPLASMIC PROTEIN"/>
    <property type="match status" value="1"/>
</dbReference>
<keyword evidence="2" id="KW-0813">Transport</keyword>
<dbReference type="GO" id="GO:1901982">
    <property type="term" value="F:maltose binding"/>
    <property type="evidence" value="ECO:0007669"/>
    <property type="project" value="TreeGrafter"/>
</dbReference>
<dbReference type="GO" id="GO:0042956">
    <property type="term" value="P:maltodextrin transmembrane transport"/>
    <property type="evidence" value="ECO:0007669"/>
    <property type="project" value="TreeGrafter"/>
</dbReference>
<dbReference type="GO" id="GO:0055052">
    <property type="term" value="C:ATP-binding cassette (ABC) transporter complex, substrate-binding subunit-containing"/>
    <property type="evidence" value="ECO:0007669"/>
    <property type="project" value="TreeGrafter"/>
</dbReference>
<evidence type="ECO:0000313" key="5">
    <source>
        <dbReference type="Proteomes" id="UP000757435"/>
    </source>
</evidence>